<gene>
    <name evidence="2" type="ORF">I7I53_06298</name>
</gene>
<dbReference type="VEuPathDB" id="FungiDB:I7I53_06298"/>
<accession>A0A8A1LEJ4</accession>
<dbReference type="AlphaFoldDB" id="A0A8A1LEJ4"/>
<dbReference type="EMBL" id="CP069103">
    <property type="protein sequence ID" value="QSS51073.1"/>
    <property type="molecule type" value="Genomic_DNA"/>
</dbReference>
<keyword evidence="1" id="KW-1133">Transmembrane helix</keyword>
<evidence type="ECO:0000313" key="2">
    <source>
        <dbReference type="EMBL" id="QSS51073.1"/>
    </source>
</evidence>
<keyword evidence="1" id="KW-0812">Transmembrane</keyword>
<name>A0A8A1LEJ4_AJEC8</name>
<sequence length="93" mass="10748">MTHTHTHTHNVPSQPFFSFSFLFFSFFSSSSMIPLTITTILHYTRNFLGASYDKLMRTIGIARNLVHRHGLINQTKPSDPFLSPIYQTKQICE</sequence>
<evidence type="ECO:0000313" key="3">
    <source>
        <dbReference type="Proteomes" id="UP000663419"/>
    </source>
</evidence>
<organism evidence="2 3">
    <name type="scientific">Ajellomyces capsulatus (strain H88)</name>
    <name type="common">Darling's disease fungus</name>
    <name type="synonym">Histoplasma capsulatum</name>
    <dbReference type="NCBI Taxonomy" id="544711"/>
    <lineage>
        <taxon>Eukaryota</taxon>
        <taxon>Fungi</taxon>
        <taxon>Dikarya</taxon>
        <taxon>Ascomycota</taxon>
        <taxon>Pezizomycotina</taxon>
        <taxon>Eurotiomycetes</taxon>
        <taxon>Eurotiomycetidae</taxon>
        <taxon>Onygenales</taxon>
        <taxon>Ajellomycetaceae</taxon>
        <taxon>Histoplasma</taxon>
    </lineage>
</organism>
<reference evidence="2" key="1">
    <citation type="submission" date="2021-01" db="EMBL/GenBank/DDBJ databases">
        <title>Chromosome-level genome assembly of a human fungal pathogen reveals clustering of transcriptionally co-regulated genes.</title>
        <authorList>
            <person name="Voorhies M."/>
            <person name="Cohen S."/>
            <person name="Shea T.P."/>
            <person name="Petrus S."/>
            <person name="Munoz J.F."/>
            <person name="Poplawski S."/>
            <person name="Goldman W.E."/>
            <person name="Michael T."/>
            <person name="Cuomo C.A."/>
            <person name="Sil A."/>
            <person name="Beyhan S."/>
        </authorList>
    </citation>
    <scope>NUCLEOTIDE SEQUENCE</scope>
    <source>
        <strain evidence="2">H88</strain>
    </source>
</reference>
<proteinExistence type="predicted"/>
<keyword evidence="1" id="KW-0472">Membrane</keyword>
<protein>
    <submittedName>
        <fullName evidence="2">Uncharacterized protein</fullName>
    </submittedName>
</protein>
<dbReference type="Proteomes" id="UP000663419">
    <property type="component" value="Chromosome 2"/>
</dbReference>
<evidence type="ECO:0000256" key="1">
    <source>
        <dbReference type="SAM" id="Phobius"/>
    </source>
</evidence>
<feature type="transmembrane region" description="Helical" evidence="1">
    <location>
        <begin position="16"/>
        <end position="41"/>
    </location>
</feature>